<evidence type="ECO:0000313" key="4">
    <source>
        <dbReference type="Proteomes" id="UP000218598"/>
    </source>
</evidence>
<dbReference type="Pfam" id="PF07853">
    <property type="entry name" value="DUF1648"/>
    <property type="match status" value="1"/>
</dbReference>
<keyword evidence="1" id="KW-0812">Transmembrane</keyword>
<evidence type="ECO:0000259" key="2">
    <source>
        <dbReference type="Pfam" id="PF07853"/>
    </source>
</evidence>
<feature type="transmembrane region" description="Helical" evidence="1">
    <location>
        <begin position="66"/>
        <end position="86"/>
    </location>
</feature>
<reference evidence="3 4" key="1">
    <citation type="journal article" date="2017" name="Elife">
        <title>Extensive horizontal gene transfer in cheese-associated bacteria.</title>
        <authorList>
            <person name="Bonham K.S."/>
            <person name="Wolfe B.E."/>
            <person name="Dutton R.J."/>
        </authorList>
    </citation>
    <scope>NUCLEOTIDE SEQUENCE [LARGE SCALE GENOMIC DNA]</scope>
    <source>
        <strain evidence="3 4">341_9</strain>
    </source>
</reference>
<proteinExistence type="predicted"/>
<name>A0A2A3YL38_9MICO</name>
<dbReference type="Proteomes" id="UP000218598">
    <property type="component" value="Unassembled WGS sequence"/>
</dbReference>
<keyword evidence="1" id="KW-1133">Transmembrane helix</keyword>
<dbReference type="EMBL" id="NRGR01000008">
    <property type="protein sequence ID" value="PCC39939.1"/>
    <property type="molecule type" value="Genomic_DNA"/>
</dbReference>
<keyword evidence="1" id="KW-0472">Membrane</keyword>
<evidence type="ECO:0000313" key="3">
    <source>
        <dbReference type="EMBL" id="PCC39939.1"/>
    </source>
</evidence>
<feature type="transmembrane region" description="Helical" evidence="1">
    <location>
        <begin position="140"/>
        <end position="161"/>
    </location>
</feature>
<feature type="transmembrane region" description="Helical" evidence="1">
    <location>
        <begin position="114"/>
        <end position="134"/>
    </location>
</feature>
<evidence type="ECO:0000256" key="1">
    <source>
        <dbReference type="SAM" id="Phobius"/>
    </source>
</evidence>
<feature type="transmembrane region" description="Helical" evidence="1">
    <location>
        <begin position="26"/>
        <end position="46"/>
    </location>
</feature>
<gene>
    <name evidence="3" type="ORF">CIK66_04545</name>
</gene>
<dbReference type="OrthoDB" id="9808690at2"/>
<sequence>MSTMLPTSERPARTPATGPITATLRVTALLAALAITIWILIAYAGLPETIPTHFDLSGTADGWGPKWSILVLAAVMLLVSVGLAVLSAKPQILNYPVIITEHNAQAIYREGERLMVWALWAMQGIYLGIAWTVLLGGGGVVIGISAAILVSVVGVGIIRMLRVAR</sequence>
<feature type="domain" description="DUF1648" evidence="2">
    <location>
        <begin position="32"/>
        <end position="77"/>
    </location>
</feature>
<protein>
    <recommendedName>
        <fullName evidence="2">DUF1648 domain-containing protein</fullName>
    </recommendedName>
</protein>
<dbReference type="AlphaFoldDB" id="A0A2A3YL38"/>
<accession>A0A2A3YL38</accession>
<dbReference type="InterPro" id="IPR012867">
    <property type="entry name" value="DUF1648"/>
</dbReference>
<comment type="caution">
    <text evidence="3">The sequence shown here is derived from an EMBL/GenBank/DDBJ whole genome shotgun (WGS) entry which is preliminary data.</text>
</comment>
<organism evidence="3 4">
    <name type="scientific">Brachybacterium alimentarium</name>
    <dbReference type="NCBI Taxonomy" id="47845"/>
    <lineage>
        <taxon>Bacteria</taxon>
        <taxon>Bacillati</taxon>
        <taxon>Actinomycetota</taxon>
        <taxon>Actinomycetes</taxon>
        <taxon>Micrococcales</taxon>
        <taxon>Dermabacteraceae</taxon>
        <taxon>Brachybacterium</taxon>
    </lineage>
</organism>
<keyword evidence="4" id="KW-1185">Reference proteome</keyword>